<gene>
    <name evidence="3" type="ORF">MetMK1DRAFT_00008410</name>
</gene>
<keyword evidence="1" id="KW-0238">DNA-binding</keyword>
<feature type="coiled-coil region" evidence="2">
    <location>
        <begin position="239"/>
        <end position="266"/>
    </location>
</feature>
<protein>
    <submittedName>
        <fullName evidence="3">Transposase, IS605 OrfB family, central region</fullName>
    </submittedName>
</protein>
<dbReference type="GO" id="GO:0003677">
    <property type="term" value="F:DNA binding"/>
    <property type="evidence" value="ECO:0007669"/>
    <property type="project" value="UniProtKB-KW"/>
</dbReference>
<name>H2C268_9CREN</name>
<dbReference type="NCBIfam" id="TIGR01766">
    <property type="entry name" value="IS200/IS605 family accessory protein TnpB-like domain"/>
    <property type="match status" value="1"/>
</dbReference>
<dbReference type="EMBL" id="JH597761">
    <property type="protein sequence ID" value="EHP70339.1"/>
    <property type="molecule type" value="Genomic_DNA"/>
</dbReference>
<dbReference type="eggNOG" id="arCOG00679">
    <property type="taxonomic scope" value="Archaea"/>
</dbReference>
<evidence type="ECO:0000313" key="3">
    <source>
        <dbReference type="EMBL" id="EHP70339.1"/>
    </source>
</evidence>
<dbReference type="AlphaFoldDB" id="H2C268"/>
<sequence length="439" mass="51490">MKTLKRTVKLEGDFLNEWKYRVLKEVEEHQRKFVNEMIGVILSEGLQTTRKKLHERFYSDYKEKYPFLPSRVIEGAYVVAGRIVKSFRERKKRGLTRKDKPEYKRVVITIPNMVNWRFNKVSVNVLTHKGWVEIPLKFTKQFTRYVYEGWRVSQELKLRLVGRKILVWLTFEKEVEVESKEGNYISIDVNENNVTVAVFEGFKLKELRRYETGLGRVVVNYSLRREEITKGHSTKDELIKKKLRKLRERERKIDVLRKTVKRITELARSLSAKVVVGEFSSRSKDKMESNKNDKLRHRIHQWSVVKFVEMLKTQPIDVAEVSESYTSSINPFNDEKLKKRKQTVERVIKVFNPYLMTGSAHEGGGVKVLKVNARYLESGEVLLERDSIAPLNLVRKVDGRVLVFPSTSPNELRVTLYDPLRGVPVVELEVIKEGKLRHG</sequence>
<accession>H2C268</accession>
<dbReference type="STRING" id="671065.MetMK1DRAFT_00008410"/>
<keyword evidence="2" id="KW-0175">Coiled coil</keyword>
<dbReference type="HOGENOM" id="CLU_058758_0_0_2"/>
<evidence type="ECO:0000256" key="1">
    <source>
        <dbReference type="ARBA" id="ARBA00023125"/>
    </source>
</evidence>
<proteinExistence type="predicted"/>
<dbReference type="Proteomes" id="UP000003980">
    <property type="component" value="Unassembled WGS sequence"/>
</dbReference>
<organism evidence="3 4">
    <name type="scientific">Metallosphaera yellowstonensis MK1</name>
    <dbReference type="NCBI Taxonomy" id="671065"/>
    <lineage>
        <taxon>Archaea</taxon>
        <taxon>Thermoproteota</taxon>
        <taxon>Thermoprotei</taxon>
        <taxon>Sulfolobales</taxon>
        <taxon>Sulfolobaceae</taxon>
        <taxon>Metallosphaera</taxon>
    </lineage>
</organism>
<dbReference type="InterPro" id="IPR010095">
    <property type="entry name" value="Cas12f1-like_TNB"/>
</dbReference>
<keyword evidence="4" id="KW-1185">Reference proteome</keyword>
<evidence type="ECO:0000313" key="4">
    <source>
        <dbReference type="Proteomes" id="UP000003980"/>
    </source>
</evidence>
<evidence type="ECO:0000256" key="2">
    <source>
        <dbReference type="SAM" id="Coils"/>
    </source>
</evidence>
<reference evidence="3 4" key="1">
    <citation type="submission" date="2012-01" db="EMBL/GenBank/DDBJ databases">
        <title>Improved High-Quality Draft sequence of Metallosphaera yellowstonensis MK1.</title>
        <authorList>
            <consortium name="US DOE Joint Genome Institute"/>
            <person name="Lucas S."/>
            <person name="Han J."/>
            <person name="Cheng J.-F."/>
            <person name="Goodwin L."/>
            <person name="Pitluck S."/>
            <person name="Peters L."/>
            <person name="Teshima H."/>
            <person name="Detter J.C."/>
            <person name="Han C."/>
            <person name="Tapia R."/>
            <person name="Land M."/>
            <person name="Hauser L."/>
            <person name="Kyrpides N."/>
            <person name="Kozubal M."/>
            <person name="Macur R.E."/>
            <person name="Jay Z."/>
            <person name="Inskeep W."/>
            <person name="Woyke T."/>
        </authorList>
    </citation>
    <scope>NUCLEOTIDE SEQUENCE [LARGE SCALE GENOMIC DNA]</scope>
    <source>
        <strain evidence="3 4">MK1</strain>
    </source>
</reference>